<keyword evidence="2" id="KW-1185">Reference proteome</keyword>
<dbReference type="RefSeq" id="WP_209978233.1">
    <property type="nucleotide sequence ID" value="NZ_JAGGLB010000044.1"/>
</dbReference>
<dbReference type="Proteomes" id="UP001519287">
    <property type="component" value="Unassembled WGS sequence"/>
</dbReference>
<dbReference type="EMBL" id="JAGGLB010000044">
    <property type="protein sequence ID" value="MBP1996115.1"/>
    <property type="molecule type" value="Genomic_DNA"/>
</dbReference>
<proteinExistence type="predicted"/>
<evidence type="ECO:0000313" key="2">
    <source>
        <dbReference type="Proteomes" id="UP001519287"/>
    </source>
</evidence>
<comment type="caution">
    <text evidence="1">The sequence shown here is derived from an EMBL/GenBank/DDBJ whole genome shotgun (WGS) entry which is preliminary data.</text>
</comment>
<accession>A0ABS4JA34</accession>
<protein>
    <recommendedName>
        <fullName evidence="3">HEAT repeat domain-containing protein</fullName>
    </recommendedName>
</protein>
<organism evidence="1 2">
    <name type="scientific">Paenibacillus eucommiae</name>
    <dbReference type="NCBI Taxonomy" id="1355755"/>
    <lineage>
        <taxon>Bacteria</taxon>
        <taxon>Bacillati</taxon>
        <taxon>Bacillota</taxon>
        <taxon>Bacilli</taxon>
        <taxon>Bacillales</taxon>
        <taxon>Paenibacillaceae</taxon>
        <taxon>Paenibacillus</taxon>
    </lineage>
</organism>
<evidence type="ECO:0008006" key="3">
    <source>
        <dbReference type="Google" id="ProtNLM"/>
    </source>
</evidence>
<sequence length="396" mass="44154">MNTTAGNELMRNGKEMFDKGAFGGAAFYFFGAVKTNPAQLEAWMNLFISLQQLNRQTDLQILLARYAQLGLPFAPPFAAAAATIYRNNPFALRDWIDTTRSNGVADPDSKDMFDALRADADQACAQLKEQLTAEQLEEKGMMPLLRIAAYQTPLELYAGQPDDQLLIRIEEAIHTKEYKIALEALQTLALFPLPRTERILRKCCSDEQMSTKLQTHALISLSKAGFSGKIRVAKNGKTSIIDLEKPETPLEDKLPEAFEPIMNWIAAWLARENGVIDNLSFAKLSAEPSQINAAALMEKIGEKTLPQIVMMSAGFMLKEAYLHYYPDIPYAGYQVNEWGCALLDLIQAYTKHGDIGWEYGKLPALSGTAIRRKEWLADAIPELKDVILKAAANEEN</sequence>
<evidence type="ECO:0000313" key="1">
    <source>
        <dbReference type="EMBL" id="MBP1996115.1"/>
    </source>
</evidence>
<gene>
    <name evidence="1" type="ORF">J2Z66_007759</name>
</gene>
<name>A0ABS4JA34_9BACL</name>
<reference evidence="1 2" key="1">
    <citation type="submission" date="2021-03" db="EMBL/GenBank/DDBJ databases">
        <title>Genomic Encyclopedia of Type Strains, Phase IV (KMG-IV): sequencing the most valuable type-strain genomes for metagenomic binning, comparative biology and taxonomic classification.</title>
        <authorList>
            <person name="Goeker M."/>
        </authorList>
    </citation>
    <scope>NUCLEOTIDE SEQUENCE [LARGE SCALE GENOMIC DNA]</scope>
    <source>
        <strain evidence="1 2">DSM 26048</strain>
    </source>
</reference>